<accession>A0A812VF91</accession>
<proteinExistence type="predicted"/>
<evidence type="ECO:0000313" key="2">
    <source>
        <dbReference type="Proteomes" id="UP000649617"/>
    </source>
</evidence>
<organism evidence="1 2">
    <name type="scientific">Symbiodinium pilosum</name>
    <name type="common">Dinoflagellate</name>
    <dbReference type="NCBI Taxonomy" id="2952"/>
    <lineage>
        <taxon>Eukaryota</taxon>
        <taxon>Sar</taxon>
        <taxon>Alveolata</taxon>
        <taxon>Dinophyceae</taxon>
        <taxon>Suessiales</taxon>
        <taxon>Symbiodiniaceae</taxon>
        <taxon>Symbiodinium</taxon>
    </lineage>
</organism>
<comment type="caution">
    <text evidence="1">The sequence shown here is derived from an EMBL/GenBank/DDBJ whole genome shotgun (WGS) entry which is preliminary data.</text>
</comment>
<evidence type="ECO:0000313" key="1">
    <source>
        <dbReference type="EMBL" id="CAE7614421.1"/>
    </source>
</evidence>
<dbReference type="Proteomes" id="UP000649617">
    <property type="component" value="Unassembled WGS sequence"/>
</dbReference>
<keyword evidence="2" id="KW-1185">Reference proteome</keyword>
<dbReference type="AlphaFoldDB" id="A0A812VF91"/>
<dbReference type="EMBL" id="CAJNIZ010041419">
    <property type="protein sequence ID" value="CAE7614421.1"/>
    <property type="molecule type" value="Genomic_DNA"/>
</dbReference>
<protein>
    <submittedName>
        <fullName evidence="1">Uncharacterized protein</fullName>
    </submittedName>
</protein>
<reference evidence="1" key="1">
    <citation type="submission" date="2021-02" db="EMBL/GenBank/DDBJ databases">
        <authorList>
            <person name="Dougan E. K."/>
            <person name="Rhodes N."/>
            <person name="Thang M."/>
            <person name="Chan C."/>
        </authorList>
    </citation>
    <scope>NUCLEOTIDE SEQUENCE</scope>
</reference>
<gene>
    <name evidence="1" type="ORF">SPIL2461_LOCUS16157</name>
</gene>
<feature type="non-terminal residue" evidence="1">
    <location>
        <position position="1"/>
    </location>
</feature>
<sequence>ASVRGAGRKLGLTLSDGQSLSAPSACDRYSEGQLNILKTKRSMLKIALTGQAQELFANGKLFAKPDGGISATKPVRSRNNDVNVSLQAQQMTQPQKLLAGVNAADLDLAASFDMVMVTKVLLPSWPPSSMQDFVDLWTYVNKNTKSHFRINDGELAEGHMALIFFPDEFVSAAVGHFHSQGHCDTHVVKVKVSQGMFFNSKVRLHSVTQAMAWIPYYVATEKEEVLISWRCDKILDVEALTIGLSVTESDYSDLREKCACNN</sequence>
<feature type="non-terminal residue" evidence="1">
    <location>
        <position position="262"/>
    </location>
</feature>
<name>A0A812VF91_SYMPI</name>